<keyword evidence="3" id="KW-1185">Reference proteome</keyword>
<feature type="compositionally biased region" description="Basic residues" evidence="1">
    <location>
        <begin position="288"/>
        <end position="299"/>
    </location>
</feature>
<feature type="compositionally biased region" description="Basic and acidic residues" evidence="1">
    <location>
        <begin position="124"/>
        <end position="137"/>
    </location>
</feature>
<evidence type="ECO:0000313" key="3">
    <source>
        <dbReference type="Proteomes" id="UP001369815"/>
    </source>
</evidence>
<feature type="region of interest" description="Disordered" evidence="1">
    <location>
        <begin position="109"/>
        <end position="170"/>
    </location>
</feature>
<evidence type="ECO:0000313" key="2">
    <source>
        <dbReference type="EMBL" id="KAK6956611.1"/>
    </source>
</evidence>
<feature type="compositionally biased region" description="Low complexity" evidence="1">
    <location>
        <begin position="302"/>
        <end position="322"/>
    </location>
</feature>
<sequence>MVADILRSLADNADDSDGVAQLVVTALGSGGKHYICWKTHAGEYRQRSHGLPRRLEDWLFPLDGSTRDFETLQVILSGEDTFWASDRNGEIRSEPAGTQQQMLRRALTFNGGSPSAGGKRRMSRARELSGGDTERPRSSTLPSMSPAVDHLPGPHLKSVPATHGRSSSADKLRRISLVPIAFHQRGRSWATRPRSIIYGSEDLGVLKEQPSPQGNNPPPTPAKSATSAKPKAPENCCTCGSHKDGNTESFRFNSTAATKPRSSYADASVQTDPTPDPEAGSLGVFGSNRRRKSENHRRRESSYSATSTADSYNPSSYPSSKRSSFETITTQPDPGDRNEDSGDKYTGGWQQPHQHWEQLTNPVAMGRMQAYFRSSTYVLGAALQPQGLA</sequence>
<feature type="region of interest" description="Disordered" evidence="1">
    <location>
        <begin position="255"/>
        <end position="354"/>
    </location>
</feature>
<dbReference type="EMBL" id="JBANMG010000002">
    <property type="protein sequence ID" value="KAK6956611.1"/>
    <property type="molecule type" value="Genomic_DNA"/>
</dbReference>
<dbReference type="Proteomes" id="UP001369815">
    <property type="component" value="Unassembled WGS sequence"/>
</dbReference>
<feature type="compositionally biased region" description="Basic and acidic residues" evidence="1">
    <location>
        <begin position="334"/>
        <end position="343"/>
    </location>
</feature>
<gene>
    <name evidence="2" type="ORF">Daesc_001890</name>
</gene>
<proteinExistence type="predicted"/>
<comment type="caution">
    <text evidence="2">The sequence shown here is derived from an EMBL/GenBank/DDBJ whole genome shotgun (WGS) entry which is preliminary data.</text>
</comment>
<reference evidence="2 3" key="1">
    <citation type="journal article" date="2024" name="Front Chem Biol">
        <title>Unveiling the potential of Daldinia eschscholtzii MFLUCC 19-0629 through bioactivity and bioinformatics studies for enhanced sustainable agriculture production.</title>
        <authorList>
            <person name="Brooks S."/>
            <person name="Weaver J.A."/>
            <person name="Klomchit A."/>
            <person name="Alharthi S.A."/>
            <person name="Onlamun T."/>
            <person name="Nurani R."/>
            <person name="Vong T.K."/>
            <person name="Alberti F."/>
            <person name="Greco C."/>
        </authorList>
    </citation>
    <scope>NUCLEOTIDE SEQUENCE [LARGE SCALE GENOMIC DNA]</scope>
    <source>
        <strain evidence="2">MFLUCC 19-0629</strain>
    </source>
</reference>
<organism evidence="2 3">
    <name type="scientific">Daldinia eschscholtzii</name>
    <dbReference type="NCBI Taxonomy" id="292717"/>
    <lineage>
        <taxon>Eukaryota</taxon>
        <taxon>Fungi</taxon>
        <taxon>Dikarya</taxon>
        <taxon>Ascomycota</taxon>
        <taxon>Pezizomycotina</taxon>
        <taxon>Sordariomycetes</taxon>
        <taxon>Xylariomycetidae</taxon>
        <taxon>Xylariales</taxon>
        <taxon>Hypoxylaceae</taxon>
        <taxon>Daldinia</taxon>
    </lineage>
</organism>
<protein>
    <submittedName>
        <fullName evidence="2">Uncharacterized protein</fullName>
    </submittedName>
</protein>
<evidence type="ECO:0000256" key="1">
    <source>
        <dbReference type="SAM" id="MobiDB-lite"/>
    </source>
</evidence>
<dbReference type="AlphaFoldDB" id="A0AAX6MWN9"/>
<accession>A0AAX6MWN9</accession>
<name>A0AAX6MWN9_9PEZI</name>
<feature type="region of interest" description="Disordered" evidence="1">
    <location>
        <begin position="205"/>
        <end position="234"/>
    </location>
</feature>